<accession>A0A1Y6B9J1</accession>
<protein>
    <recommendedName>
        <fullName evidence="3">Gamma-glutamyl cyclotransferase, AIG2-like</fullName>
    </recommendedName>
</protein>
<proteinExistence type="predicted"/>
<evidence type="ECO:0000313" key="2">
    <source>
        <dbReference type="Proteomes" id="UP000192907"/>
    </source>
</evidence>
<evidence type="ECO:0000313" key="1">
    <source>
        <dbReference type="EMBL" id="SME98096.1"/>
    </source>
</evidence>
<dbReference type="CDD" id="cd06661">
    <property type="entry name" value="GGCT_like"/>
    <property type="match status" value="1"/>
</dbReference>
<dbReference type="Proteomes" id="UP000192907">
    <property type="component" value="Unassembled WGS sequence"/>
</dbReference>
<dbReference type="RefSeq" id="WP_132314952.1">
    <property type="nucleotide sequence ID" value="NZ_FWZT01000002.1"/>
</dbReference>
<name>A0A1Y6B9J1_9BACT</name>
<evidence type="ECO:0008006" key="3">
    <source>
        <dbReference type="Google" id="ProtNLM"/>
    </source>
</evidence>
<organism evidence="1 2">
    <name type="scientific">Pseudobacteriovorax antillogorgiicola</name>
    <dbReference type="NCBI Taxonomy" id="1513793"/>
    <lineage>
        <taxon>Bacteria</taxon>
        <taxon>Pseudomonadati</taxon>
        <taxon>Bdellovibrionota</taxon>
        <taxon>Oligoflexia</taxon>
        <taxon>Oligoflexales</taxon>
        <taxon>Pseudobacteriovoracaceae</taxon>
        <taxon>Pseudobacteriovorax</taxon>
    </lineage>
</organism>
<keyword evidence="2" id="KW-1185">Reference proteome</keyword>
<gene>
    <name evidence="1" type="ORF">SAMN06296036_102417</name>
</gene>
<sequence length="137" mass="15800">MSNYAFYGTLRDSEVLSLVAGSTILTKFHETFDLSDFGAFFVKGQAYPALRACRGKVAKLSLFRNLSPKEESAIIYFEGDEYHRIAKTIQDCSYQIFMAHESVLIDREEWTLQQFQSLHKASYLENIPVWMEGFNFS</sequence>
<dbReference type="AlphaFoldDB" id="A0A1Y6B9J1"/>
<dbReference type="Gene3D" id="3.10.490.10">
    <property type="entry name" value="Gamma-glutamyl cyclotransferase-like"/>
    <property type="match status" value="1"/>
</dbReference>
<dbReference type="STRING" id="1513793.SAMN06296036_102417"/>
<dbReference type="InterPro" id="IPR036568">
    <property type="entry name" value="GGCT-like_sf"/>
</dbReference>
<reference evidence="2" key="1">
    <citation type="submission" date="2017-04" db="EMBL/GenBank/DDBJ databases">
        <authorList>
            <person name="Varghese N."/>
            <person name="Submissions S."/>
        </authorList>
    </citation>
    <scope>NUCLEOTIDE SEQUENCE [LARGE SCALE GENOMIC DNA]</scope>
    <source>
        <strain evidence="2">RKEM611</strain>
    </source>
</reference>
<dbReference type="InterPro" id="IPR013024">
    <property type="entry name" value="GGCT-like"/>
</dbReference>
<dbReference type="EMBL" id="FWZT01000002">
    <property type="protein sequence ID" value="SME98096.1"/>
    <property type="molecule type" value="Genomic_DNA"/>
</dbReference>
<dbReference type="OrthoDB" id="8478759at2"/>
<dbReference type="SUPFAM" id="SSF110857">
    <property type="entry name" value="Gamma-glutamyl cyclotransferase-like"/>
    <property type="match status" value="1"/>
</dbReference>